<evidence type="ECO:0000313" key="2">
    <source>
        <dbReference type="Proteomes" id="UP000593875"/>
    </source>
</evidence>
<proteinExistence type="predicted"/>
<name>A0A7L9U0A1_9BURK</name>
<organism evidence="1 2">
    <name type="scientific">Massilia litorea</name>
    <dbReference type="NCBI Taxonomy" id="2769491"/>
    <lineage>
        <taxon>Bacteria</taxon>
        <taxon>Pseudomonadati</taxon>
        <taxon>Pseudomonadota</taxon>
        <taxon>Betaproteobacteria</taxon>
        <taxon>Burkholderiales</taxon>
        <taxon>Oxalobacteraceae</taxon>
        <taxon>Telluria group</taxon>
        <taxon>Massilia</taxon>
    </lineage>
</organism>
<keyword evidence="2" id="KW-1185">Reference proteome</keyword>
<protein>
    <submittedName>
        <fullName evidence="1">Pilus assembly protein TadE</fullName>
    </submittedName>
</protein>
<sequence>MLGFWSLAVDIGQIYNRKVDLYGIAKAAALAAARELDGTPAGLVAARNAASVAVANLRYRNYGSGTAFTWHDDALSFGTTSSRTGTWVTSAGAAQAAELFFARVDTAGLDPAISEVETFFIRILDSSLAKVQLSDSAIAGRTSVKAMPIGVCAMSPDAAAARPATSSSGATLSELVQYGFRRGISYDLMKLNPNNTTPARFAINPVSEPGTNSQAFDIPALAPFVCSGSMWIRRITGSPIRVSELPDTSPLASLSTALNTRFDTYANTSCAPSSASPDINIKSYAYDQAGIVKWMSPNKGTPAVATTTARGKIEPVIDLPAPPATPGEYGPLWAYAKAAKAPSPVTSPEPPGGYPTFSHTDWPTLYPSGPTSSNYPTSPPVPYLSSTTASGYYQAPSLANRPMAVPHRRVLNIPLLSCSPSAPSGANAPATVVAIGKFFMTVPATDNSLIAEFAGLIPLQSLPGHVELFP</sequence>
<accession>A0A7L9U0A1</accession>
<evidence type="ECO:0000313" key="1">
    <source>
        <dbReference type="EMBL" id="QOL48473.1"/>
    </source>
</evidence>
<reference evidence="1 2" key="1">
    <citation type="submission" date="2020-10" db="EMBL/GenBank/DDBJ databases">
        <title>Genome sequencing of Massilia sp. LPB0304.</title>
        <authorList>
            <person name="Kim J."/>
        </authorList>
    </citation>
    <scope>NUCLEOTIDE SEQUENCE [LARGE SCALE GENOMIC DNA]</scope>
    <source>
        <strain evidence="1 2">LPB0304</strain>
    </source>
</reference>
<dbReference type="KEGG" id="mlir:LPB04_16050"/>
<dbReference type="Proteomes" id="UP000593875">
    <property type="component" value="Chromosome"/>
</dbReference>
<dbReference type="AlphaFoldDB" id="A0A7L9U0A1"/>
<gene>
    <name evidence="1" type="ORF">LPB04_16050</name>
</gene>
<dbReference type="EMBL" id="CP062941">
    <property type="protein sequence ID" value="QOL48473.1"/>
    <property type="molecule type" value="Genomic_DNA"/>
</dbReference>